<keyword evidence="2" id="KW-1185">Reference proteome</keyword>
<evidence type="ECO:0000313" key="2">
    <source>
        <dbReference type="Proteomes" id="UP000053766"/>
    </source>
</evidence>
<gene>
    <name evidence="1" type="ORF">DICVIV_02107</name>
</gene>
<reference evidence="1 2" key="1">
    <citation type="submission" date="2013-11" db="EMBL/GenBank/DDBJ databases">
        <title>Draft genome of the bovine lungworm Dictyocaulus viviparus.</title>
        <authorList>
            <person name="Mitreva M."/>
        </authorList>
    </citation>
    <scope>NUCLEOTIDE SEQUENCE [LARGE SCALE GENOMIC DNA]</scope>
    <source>
        <strain evidence="1 2">HannoverDv2000</strain>
    </source>
</reference>
<accession>A0A0D8YAW6</accession>
<dbReference type="Proteomes" id="UP000053766">
    <property type="component" value="Unassembled WGS sequence"/>
</dbReference>
<dbReference type="EMBL" id="KN716178">
    <property type="protein sequence ID" value="KJH51676.1"/>
    <property type="molecule type" value="Genomic_DNA"/>
</dbReference>
<reference evidence="2" key="2">
    <citation type="journal article" date="2016" name="Sci. Rep.">
        <title>Dictyocaulus viviparus genome, variome and transcriptome elucidate lungworm biology and support future intervention.</title>
        <authorList>
            <person name="McNulty S.N."/>
            <person name="Strube C."/>
            <person name="Rosa B.A."/>
            <person name="Martin J.C."/>
            <person name="Tyagi R."/>
            <person name="Choi Y.J."/>
            <person name="Wang Q."/>
            <person name="Hallsworth Pepin K."/>
            <person name="Zhang X."/>
            <person name="Ozersky P."/>
            <person name="Wilson R.K."/>
            <person name="Sternberg P.W."/>
            <person name="Gasser R.B."/>
            <person name="Mitreva M."/>
        </authorList>
    </citation>
    <scope>NUCLEOTIDE SEQUENCE [LARGE SCALE GENOMIC DNA]</scope>
    <source>
        <strain evidence="2">HannoverDv2000</strain>
    </source>
</reference>
<protein>
    <submittedName>
        <fullName evidence="1">Uncharacterized protein</fullName>
    </submittedName>
</protein>
<evidence type="ECO:0000313" key="1">
    <source>
        <dbReference type="EMBL" id="KJH51676.1"/>
    </source>
</evidence>
<proteinExistence type="predicted"/>
<name>A0A0D8YAW6_DICVI</name>
<sequence>MLSNNEPLQMTGALWDCTDRCKESSERLVVRVAADRAVRIKQFFCGLTKLENPLPKGTALSFEADELCKSPMAWQKVVLQSGNADIPGICGNVSLDQRHCGKGDVIVFADFAALLQNETVPFAMRVHPDSFKIRGQELQ</sequence>
<organism evidence="1 2">
    <name type="scientific">Dictyocaulus viviparus</name>
    <name type="common">Bovine lungworm</name>
    <dbReference type="NCBI Taxonomy" id="29172"/>
    <lineage>
        <taxon>Eukaryota</taxon>
        <taxon>Metazoa</taxon>
        <taxon>Ecdysozoa</taxon>
        <taxon>Nematoda</taxon>
        <taxon>Chromadorea</taxon>
        <taxon>Rhabditida</taxon>
        <taxon>Rhabditina</taxon>
        <taxon>Rhabditomorpha</taxon>
        <taxon>Strongyloidea</taxon>
        <taxon>Metastrongylidae</taxon>
        <taxon>Dictyocaulus</taxon>
    </lineage>
</organism>
<dbReference type="AlphaFoldDB" id="A0A0D8YAW6"/>